<dbReference type="InterPro" id="IPR013424">
    <property type="entry name" value="Ice-binding_C"/>
</dbReference>
<dbReference type="RefSeq" id="WP_394478699.1">
    <property type="nucleotide sequence ID" value="NZ_JBIGHV010000004.1"/>
</dbReference>
<evidence type="ECO:0000313" key="3">
    <source>
        <dbReference type="EMBL" id="MFG6430432.1"/>
    </source>
</evidence>
<sequence>MNRMTHHHLPRLASTALLCATLGAAQAASFSASVQGSSEIVEVVDPNGPVVRVQTLAEGSGIWGPLTYHSGDVIDLATGQGTGTNRFVAANGDELHGSFSVQMLPGADASLFSLIGQVSFTGGTGAFVGATGGASLLGSGQFISPSMAMTRFDFSGDVSAVPEPGSVVLMLVGLAGLGWLSRRETGLAP</sequence>
<dbReference type="NCBIfam" id="TIGR02595">
    <property type="entry name" value="PEP_CTERM"/>
    <property type="match status" value="1"/>
</dbReference>
<keyword evidence="1" id="KW-0732">Signal</keyword>
<proteinExistence type="predicted"/>
<evidence type="ECO:0000313" key="4">
    <source>
        <dbReference type="Proteomes" id="UP001606210"/>
    </source>
</evidence>
<dbReference type="Proteomes" id="UP001606210">
    <property type="component" value="Unassembled WGS sequence"/>
</dbReference>
<protein>
    <submittedName>
        <fullName evidence="3">PEP-CTERM sorting domain-containing protein</fullName>
    </submittedName>
</protein>
<dbReference type="Pfam" id="PF07589">
    <property type="entry name" value="PEP-CTERM"/>
    <property type="match status" value="1"/>
</dbReference>
<keyword evidence="4" id="KW-1185">Reference proteome</keyword>
<feature type="chain" id="PRO_5046598688" evidence="1">
    <location>
        <begin position="28"/>
        <end position="189"/>
    </location>
</feature>
<feature type="domain" description="Ice-binding protein C-terminal" evidence="2">
    <location>
        <begin position="160"/>
        <end position="183"/>
    </location>
</feature>
<comment type="caution">
    <text evidence="3">The sequence shown here is derived from an EMBL/GenBank/DDBJ whole genome shotgun (WGS) entry which is preliminary data.</text>
</comment>
<name>A0ABW7F1B9_9BURK</name>
<organism evidence="3 4">
    <name type="scientific">Pelomonas parva</name>
    <dbReference type="NCBI Taxonomy" id="3299032"/>
    <lineage>
        <taxon>Bacteria</taxon>
        <taxon>Pseudomonadati</taxon>
        <taxon>Pseudomonadota</taxon>
        <taxon>Betaproteobacteria</taxon>
        <taxon>Burkholderiales</taxon>
        <taxon>Sphaerotilaceae</taxon>
        <taxon>Roseateles</taxon>
    </lineage>
</organism>
<gene>
    <name evidence="3" type="ORF">ACG00Y_10930</name>
</gene>
<dbReference type="EMBL" id="JBIGHV010000004">
    <property type="protein sequence ID" value="MFG6430432.1"/>
    <property type="molecule type" value="Genomic_DNA"/>
</dbReference>
<evidence type="ECO:0000259" key="2">
    <source>
        <dbReference type="Pfam" id="PF07589"/>
    </source>
</evidence>
<accession>A0ABW7F1B9</accession>
<reference evidence="3 4" key="1">
    <citation type="submission" date="2024-08" db="EMBL/GenBank/DDBJ databases">
        <authorList>
            <person name="Lu H."/>
        </authorList>
    </citation>
    <scope>NUCLEOTIDE SEQUENCE [LARGE SCALE GENOMIC DNA]</scope>
    <source>
        <strain evidence="3 4">LYH14W</strain>
    </source>
</reference>
<feature type="signal peptide" evidence="1">
    <location>
        <begin position="1"/>
        <end position="27"/>
    </location>
</feature>
<evidence type="ECO:0000256" key="1">
    <source>
        <dbReference type="SAM" id="SignalP"/>
    </source>
</evidence>